<dbReference type="Proteomes" id="UP001362999">
    <property type="component" value="Unassembled WGS sequence"/>
</dbReference>
<sequence length="307" mass="33991">MCAQHPDILLNVQHGRRSRRYPPSFVSASTSASLEGETISLVSPPLSPALRPPRQGTHLPILLHSIFSHAPAAHAHCLLLFESSIRRLVDSVWAADRRHTTRFFCLEKRKSEIPLGGRACTLTPDVGEETNVGCRFYDAVRRGRSEDDGLGSGSRAELTRQDGLAAQPRVKAHRRAGRYNPALSRTLTDGSGWGEYRPSICTWRWMRDSARQCEDLRKRKEGSDIAGVIMRNVGNGGGDEAGGGGRQNISGRRRVAEAVKNGNSDENEGEWKRRRRDKQNMGQNDSGMEGARRCASVAYDRAYDSGR</sequence>
<comment type="caution">
    <text evidence="2">The sequence shown here is derived from an EMBL/GenBank/DDBJ whole genome shotgun (WGS) entry which is preliminary data.</text>
</comment>
<evidence type="ECO:0000313" key="3">
    <source>
        <dbReference type="Proteomes" id="UP001362999"/>
    </source>
</evidence>
<gene>
    <name evidence="2" type="ORF">R3P38DRAFT_2810503</name>
</gene>
<dbReference type="AlphaFoldDB" id="A0AAV9ZAY9"/>
<protein>
    <submittedName>
        <fullName evidence="2">Uncharacterized protein</fullName>
    </submittedName>
</protein>
<feature type="region of interest" description="Disordered" evidence="1">
    <location>
        <begin position="146"/>
        <end position="173"/>
    </location>
</feature>
<keyword evidence="3" id="KW-1185">Reference proteome</keyword>
<evidence type="ECO:0000256" key="1">
    <source>
        <dbReference type="SAM" id="MobiDB-lite"/>
    </source>
</evidence>
<proteinExistence type="predicted"/>
<reference evidence="2 3" key="1">
    <citation type="journal article" date="2024" name="J Genomics">
        <title>Draft genome sequencing and assembly of Favolaschia claudopus CIRM-BRFM 2984 isolated from oak limbs.</title>
        <authorList>
            <person name="Navarro D."/>
            <person name="Drula E."/>
            <person name="Chaduli D."/>
            <person name="Cazenave R."/>
            <person name="Ahrendt S."/>
            <person name="Wang J."/>
            <person name="Lipzen A."/>
            <person name="Daum C."/>
            <person name="Barry K."/>
            <person name="Grigoriev I.V."/>
            <person name="Favel A."/>
            <person name="Rosso M.N."/>
            <person name="Martin F."/>
        </authorList>
    </citation>
    <scope>NUCLEOTIDE SEQUENCE [LARGE SCALE GENOMIC DNA]</scope>
    <source>
        <strain evidence="2 3">CIRM-BRFM 2984</strain>
    </source>
</reference>
<evidence type="ECO:0000313" key="2">
    <source>
        <dbReference type="EMBL" id="KAK6977326.1"/>
    </source>
</evidence>
<name>A0AAV9ZAY9_9AGAR</name>
<dbReference type="EMBL" id="JAWWNJ010000170">
    <property type="protein sequence ID" value="KAK6977326.1"/>
    <property type="molecule type" value="Genomic_DNA"/>
</dbReference>
<organism evidence="2 3">
    <name type="scientific">Favolaschia claudopus</name>
    <dbReference type="NCBI Taxonomy" id="2862362"/>
    <lineage>
        <taxon>Eukaryota</taxon>
        <taxon>Fungi</taxon>
        <taxon>Dikarya</taxon>
        <taxon>Basidiomycota</taxon>
        <taxon>Agaricomycotina</taxon>
        <taxon>Agaricomycetes</taxon>
        <taxon>Agaricomycetidae</taxon>
        <taxon>Agaricales</taxon>
        <taxon>Marasmiineae</taxon>
        <taxon>Mycenaceae</taxon>
        <taxon>Favolaschia</taxon>
    </lineage>
</organism>
<accession>A0AAV9ZAY9</accession>
<feature type="region of interest" description="Disordered" evidence="1">
    <location>
        <begin position="258"/>
        <end position="307"/>
    </location>
</feature>